<proteinExistence type="predicted"/>
<evidence type="ECO:0008006" key="3">
    <source>
        <dbReference type="Google" id="ProtNLM"/>
    </source>
</evidence>
<dbReference type="RefSeq" id="WP_126999033.1">
    <property type="nucleotide sequence ID" value="NZ_CP034346.1"/>
</dbReference>
<dbReference type="Proteomes" id="UP000270678">
    <property type="component" value="Chromosome"/>
</dbReference>
<name>A0A3Q9IBJ9_9BACL</name>
<dbReference type="AlphaFoldDB" id="A0A3Q9IBJ9"/>
<sequence>MRRSSCGEWLTHEFFLVINEFEFKDRYEWYSTDRHIWENKAVLSDDIILYMMDFLNWVPSFNPETKESGNGLNYYGITVIHNVGADKLISVLDKWLNLFDEAPDTFSLRGDTIWKEEDNGEGYWEQTINRMNRERMQSELNQLIGLAVKATNNNQLIIHFGI</sequence>
<reference evidence="2" key="1">
    <citation type="submission" date="2018-12" db="EMBL/GenBank/DDBJ databases">
        <title>Complete genome sequence of Paenibacillus sp. MBLB1234.</title>
        <authorList>
            <person name="Nam Y.-D."/>
            <person name="Kang J."/>
            <person name="Chung W.-H."/>
            <person name="Park Y.S."/>
        </authorList>
    </citation>
    <scope>NUCLEOTIDE SEQUENCE [LARGE SCALE GENOMIC DNA]</scope>
    <source>
        <strain evidence="2">MBLB1234</strain>
    </source>
</reference>
<keyword evidence="2" id="KW-1185">Reference proteome</keyword>
<protein>
    <recommendedName>
        <fullName evidence="3">Coagulation factor 5/8 type-like protein</fullName>
    </recommendedName>
</protein>
<evidence type="ECO:0000313" key="1">
    <source>
        <dbReference type="EMBL" id="AZS15425.1"/>
    </source>
</evidence>
<dbReference type="OrthoDB" id="2086109at2"/>
<organism evidence="1 2">
    <name type="scientific">Paenibacillus lutimineralis</name>
    <dbReference type="NCBI Taxonomy" id="2707005"/>
    <lineage>
        <taxon>Bacteria</taxon>
        <taxon>Bacillati</taxon>
        <taxon>Bacillota</taxon>
        <taxon>Bacilli</taxon>
        <taxon>Bacillales</taxon>
        <taxon>Paenibacillaceae</taxon>
        <taxon>Paenibacillus</taxon>
    </lineage>
</organism>
<dbReference type="EMBL" id="CP034346">
    <property type="protein sequence ID" value="AZS15425.1"/>
    <property type="molecule type" value="Genomic_DNA"/>
</dbReference>
<dbReference type="KEGG" id="plut:EI981_13785"/>
<evidence type="ECO:0000313" key="2">
    <source>
        <dbReference type="Proteomes" id="UP000270678"/>
    </source>
</evidence>
<gene>
    <name evidence="1" type="ORF">EI981_13785</name>
</gene>
<accession>A0A3Q9IBJ9</accession>